<comment type="caution">
    <text evidence="3">The sequence shown here is derived from an EMBL/GenBank/DDBJ whole genome shotgun (WGS) entry which is preliminary data.</text>
</comment>
<feature type="domain" description="ENTH" evidence="2">
    <location>
        <begin position="12"/>
        <end position="144"/>
    </location>
</feature>
<dbReference type="FunFam" id="1.25.40.90:FF:000006">
    <property type="entry name" value="Clathrin interactor 1"/>
    <property type="match status" value="1"/>
</dbReference>
<sequence length="466" mass="52959">MSVNRLFDQINNVVMNYSPIEVRVRDATNDETWGPHGAMLAELSKFTYTYEYFPEVIGMLWRRMFEAKRNWRRTYKSLLVLHYLVRNGSERVVNSVREHYYDLEPLETYELIDEKGKDQGINVRQKSKEIRDLIMDDDMLREERKKARATKDKFVGMSGDELQTPHLYNEDPKYKYKKDTQSNPKPQYQDRDKKEKPSFRVYRDDTSNTSNNDVDVSYPSDNIESTETDTTAVTEDKPTLLAISQKPANQDTDDNNNNLFGEFKSATNEPVLVKPPPSSTTVSKSAENNLLGDLTDLNLTSPVSTMSTGVDDFDIFKSATTTTQAPMKPNTTHNIDLNSLLQSSPSNTVPIQSVPYTVPPANQSYYYPPGTVYIPNQQVSYPGYQPQYMPVASNPYQAQNTRYIPPPQQQANTAFLPPPMQPTKFPANTFQSNNSQQTGSSKISNGNVPVKKSRDPLGDLDVFGQK</sequence>
<dbReference type="Gene3D" id="1.25.40.90">
    <property type="match status" value="1"/>
</dbReference>
<dbReference type="GO" id="GO:0030276">
    <property type="term" value="F:clathrin binding"/>
    <property type="evidence" value="ECO:0007669"/>
    <property type="project" value="TreeGrafter"/>
</dbReference>
<dbReference type="GO" id="GO:0005886">
    <property type="term" value="C:plasma membrane"/>
    <property type="evidence" value="ECO:0007669"/>
    <property type="project" value="TreeGrafter"/>
</dbReference>
<reference evidence="3 4" key="1">
    <citation type="journal article" date="2023" name="BMC Biol.">
        <title>The compact genome of the sponge Oopsacas minuta (Hexactinellida) is lacking key metazoan core genes.</title>
        <authorList>
            <person name="Santini S."/>
            <person name="Schenkelaars Q."/>
            <person name="Jourda C."/>
            <person name="Duchesne M."/>
            <person name="Belahbib H."/>
            <person name="Rocher C."/>
            <person name="Selva M."/>
            <person name="Riesgo A."/>
            <person name="Vervoort M."/>
            <person name="Leys S.P."/>
            <person name="Kodjabachian L."/>
            <person name="Le Bivic A."/>
            <person name="Borchiellini C."/>
            <person name="Claverie J.M."/>
            <person name="Renard E."/>
        </authorList>
    </citation>
    <scope>NUCLEOTIDE SEQUENCE [LARGE SCALE GENOMIC DNA]</scope>
    <source>
        <strain evidence="3">SPO-2</strain>
    </source>
</reference>
<dbReference type="GO" id="GO:0030125">
    <property type="term" value="C:clathrin vesicle coat"/>
    <property type="evidence" value="ECO:0007669"/>
    <property type="project" value="TreeGrafter"/>
</dbReference>
<dbReference type="Proteomes" id="UP001165289">
    <property type="component" value="Unassembled WGS sequence"/>
</dbReference>
<feature type="region of interest" description="Disordered" evidence="1">
    <location>
        <begin position="408"/>
        <end position="466"/>
    </location>
</feature>
<feature type="compositionally biased region" description="Low complexity" evidence="1">
    <location>
        <begin position="207"/>
        <end position="217"/>
    </location>
</feature>
<dbReference type="AlphaFoldDB" id="A0AAV7K2I7"/>
<dbReference type="PANTHER" id="PTHR12276">
    <property type="entry name" value="EPSIN/ENT-RELATED"/>
    <property type="match status" value="1"/>
</dbReference>
<dbReference type="EMBL" id="JAKMXF010000210">
    <property type="protein sequence ID" value="KAI6654995.1"/>
    <property type="molecule type" value="Genomic_DNA"/>
</dbReference>
<protein>
    <recommendedName>
        <fullName evidence="2">ENTH domain-containing protein</fullName>
    </recommendedName>
</protein>
<evidence type="ECO:0000259" key="2">
    <source>
        <dbReference type="PROSITE" id="PS50942"/>
    </source>
</evidence>
<dbReference type="PANTHER" id="PTHR12276:SF45">
    <property type="entry name" value="CLATHRIN INTERACTOR 1"/>
    <property type="match status" value="1"/>
</dbReference>
<dbReference type="SMART" id="SM00273">
    <property type="entry name" value="ENTH"/>
    <property type="match status" value="1"/>
</dbReference>
<evidence type="ECO:0000313" key="3">
    <source>
        <dbReference type="EMBL" id="KAI6654995.1"/>
    </source>
</evidence>
<dbReference type="InterPro" id="IPR013809">
    <property type="entry name" value="ENTH"/>
</dbReference>
<gene>
    <name evidence="3" type="ORF">LOD99_2284</name>
</gene>
<dbReference type="GO" id="GO:0006897">
    <property type="term" value="P:endocytosis"/>
    <property type="evidence" value="ECO:0007669"/>
    <property type="project" value="TreeGrafter"/>
</dbReference>
<accession>A0AAV7K2I7</accession>
<feature type="region of interest" description="Disordered" evidence="1">
    <location>
        <begin position="145"/>
        <end position="237"/>
    </location>
</feature>
<proteinExistence type="predicted"/>
<organism evidence="3 4">
    <name type="scientific">Oopsacas minuta</name>
    <dbReference type="NCBI Taxonomy" id="111878"/>
    <lineage>
        <taxon>Eukaryota</taxon>
        <taxon>Metazoa</taxon>
        <taxon>Porifera</taxon>
        <taxon>Hexactinellida</taxon>
        <taxon>Hexasterophora</taxon>
        <taxon>Lyssacinosida</taxon>
        <taxon>Leucopsacidae</taxon>
        <taxon>Oopsacas</taxon>
    </lineage>
</organism>
<dbReference type="CDD" id="cd16989">
    <property type="entry name" value="ENTH_EpsinR"/>
    <property type="match status" value="1"/>
</dbReference>
<feature type="compositionally biased region" description="Basic and acidic residues" evidence="1">
    <location>
        <begin position="168"/>
        <end position="180"/>
    </location>
</feature>
<dbReference type="InterPro" id="IPR008942">
    <property type="entry name" value="ENTH_VHS"/>
</dbReference>
<dbReference type="PROSITE" id="PS50942">
    <property type="entry name" value="ENTH"/>
    <property type="match status" value="1"/>
</dbReference>
<dbReference type="SUPFAM" id="SSF48464">
    <property type="entry name" value="ENTH/VHS domain"/>
    <property type="match status" value="1"/>
</dbReference>
<keyword evidence="4" id="KW-1185">Reference proteome</keyword>
<dbReference type="GO" id="GO:0005768">
    <property type="term" value="C:endosome"/>
    <property type="evidence" value="ECO:0007669"/>
    <property type="project" value="TreeGrafter"/>
</dbReference>
<dbReference type="Pfam" id="PF01417">
    <property type="entry name" value="ENTH"/>
    <property type="match status" value="1"/>
</dbReference>
<feature type="compositionally biased region" description="Polar residues" evidence="1">
    <location>
        <begin position="219"/>
        <end position="233"/>
    </location>
</feature>
<evidence type="ECO:0000313" key="4">
    <source>
        <dbReference type="Proteomes" id="UP001165289"/>
    </source>
</evidence>
<name>A0AAV7K2I7_9METZ</name>
<feature type="compositionally biased region" description="Basic and acidic residues" evidence="1">
    <location>
        <begin position="188"/>
        <end position="206"/>
    </location>
</feature>
<dbReference type="GO" id="GO:0005543">
    <property type="term" value="F:phospholipid binding"/>
    <property type="evidence" value="ECO:0007669"/>
    <property type="project" value="TreeGrafter"/>
</dbReference>
<evidence type="ECO:0000256" key="1">
    <source>
        <dbReference type="SAM" id="MobiDB-lite"/>
    </source>
</evidence>
<feature type="compositionally biased region" description="Basic and acidic residues" evidence="1">
    <location>
        <begin position="145"/>
        <end position="154"/>
    </location>
</feature>
<feature type="compositionally biased region" description="Polar residues" evidence="1">
    <location>
        <begin position="426"/>
        <end position="447"/>
    </location>
</feature>